<evidence type="ECO:0000313" key="2">
    <source>
        <dbReference type="Proteomes" id="UP001432322"/>
    </source>
</evidence>
<name>A0AAV5WEG7_9BILA</name>
<dbReference type="EMBL" id="BTSY01000005">
    <property type="protein sequence ID" value="GMT30277.1"/>
    <property type="molecule type" value="Genomic_DNA"/>
</dbReference>
<sequence>LSEITEEHRLEHWREKGDILLAHMHLLSSDQKNYIREMIVRSGKVEANLRPNSGGLQDENAHFDGDFPVFDELLLGIEQHIPVVESAES</sequence>
<reference evidence="1" key="1">
    <citation type="submission" date="2023-10" db="EMBL/GenBank/DDBJ databases">
        <title>Genome assembly of Pristionchus species.</title>
        <authorList>
            <person name="Yoshida K."/>
            <person name="Sommer R.J."/>
        </authorList>
    </citation>
    <scope>NUCLEOTIDE SEQUENCE</scope>
    <source>
        <strain evidence="1">RS5133</strain>
    </source>
</reference>
<feature type="non-terminal residue" evidence="1">
    <location>
        <position position="89"/>
    </location>
</feature>
<protein>
    <submittedName>
        <fullName evidence="1">Uncharacterized protein</fullName>
    </submittedName>
</protein>
<evidence type="ECO:0000313" key="1">
    <source>
        <dbReference type="EMBL" id="GMT30277.1"/>
    </source>
</evidence>
<organism evidence="1 2">
    <name type="scientific">Pristionchus fissidentatus</name>
    <dbReference type="NCBI Taxonomy" id="1538716"/>
    <lineage>
        <taxon>Eukaryota</taxon>
        <taxon>Metazoa</taxon>
        <taxon>Ecdysozoa</taxon>
        <taxon>Nematoda</taxon>
        <taxon>Chromadorea</taxon>
        <taxon>Rhabditida</taxon>
        <taxon>Rhabditina</taxon>
        <taxon>Diplogasteromorpha</taxon>
        <taxon>Diplogasteroidea</taxon>
        <taxon>Neodiplogasteridae</taxon>
        <taxon>Pristionchus</taxon>
    </lineage>
</organism>
<accession>A0AAV5WEG7</accession>
<dbReference type="Proteomes" id="UP001432322">
    <property type="component" value="Unassembled WGS sequence"/>
</dbReference>
<gene>
    <name evidence="1" type="ORF">PFISCL1PPCAC_21574</name>
</gene>
<dbReference type="AlphaFoldDB" id="A0AAV5WEG7"/>
<keyword evidence="2" id="KW-1185">Reference proteome</keyword>
<comment type="caution">
    <text evidence="1">The sequence shown here is derived from an EMBL/GenBank/DDBJ whole genome shotgun (WGS) entry which is preliminary data.</text>
</comment>
<proteinExistence type="predicted"/>
<feature type="non-terminal residue" evidence="1">
    <location>
        <position position="1"/>
    </location>
</feature>